<proteinExistence type="predicted"/>
<name>A0A6M3VZK8_9VIRU</name>
<reference evidence="1 2" key="1">
    <citation type="journal article" date="2020" name="ISME J.">
        <title>New virus isolates from Italian hydrothermal environments underscore the biogeographic pattern in archaeal virus communities.</title>
        <authorList>
            <person name="Baquero D.P."/>
            <person name="Contursi P."/>
            <person name="Piochi M."/>
            <person name="Bartolucci S."/>
            <person name="Liu Y."/>
            <person name="Cvirkaite-Krupovic V."/>
            <person name="Prangishvili D."/>
            <person name="Krupovic M."/>
        </authorList>
    </citation>
    <scope>NUCLEOTIDE SEQUENCE [LARGE SCALE GENOMIC DNA]</scope>
    <source>
        <strain evidence="1">9</strain>
    </source>
</reference>
<protein>
    <submittedName>
        <fullName evidence="1">Uncharacterized protein</fullName>
    </submittedName>
</protein>
<organism evidence="1 2">
    <name type="scientific">Acidianus rod-shaped virus 3</name>
    <dbReference type="NCBI Taxonomy" id="2730617"/>
    <lineage>
        <taxon>Viruses</taxon>
        <taxon>Adnaviria</taxon>
        <taxon>Zilligvirae</taxon>
        <taxon>Taleaviricota</taxon>
        <taxon>Tokiviricetes</taxon>
        <taxon>Ligamenvirales</taxon>
        <taxon>Rudiviridae</taxon>
        <taxon>Hoswirudivirus</taxon>
        <taxon>Hoswirudivirus acidiani</taxon>
        <taxon>Hoswirudivirus ARV3</taxon>
    </lineage>
</organism>
<dbReference type="Proteomes" id="UP000502393">
    <property type="component" value="Segment"/>
</dbReference>
<sequence>MVVDLKRIQKIIEDQFISYTAPRIDIILFPTDETSGLFYAVYIVEFTDIQYFTSQKIAEGKYMVFPEQNVLIIKIGDSAKIVKL</sequence>
<evidence type="ECO:0000313" key="1">
    <source>
        <dbReference type="EMBL" id="QJF12323.1"/>
    </source>
</evidence>
<evidence type="ECO:0000313" key="2">
    <source>
        <dbReference type="Proteomes" id="UP000502393"/>
    </source>
</evidence>
<accession>A0A6M3VZK8</accession>
<dbReference type="EMBL" id="MN876842">
    <property type="protein sequence ID" value="QJF12323.1"/>
    <property type="molecule type" value="Genomic_DNA"/>
</dbReference>
<gene>
    <name evidence="1" type="ORF">ARV3_gp10</name>
</gene>
<keyword evidence="2" id="KW-1185">Reference proteome</keyword>